<dbReference type="VEuPathDB" id="VectorBase:HLOH_055021"/>
<proteinExistence type="predicted"/>
<accession>A0A9J6FL73</accession>
<protein>
    <submittedName>
        <fullName evidence="1">Uncharacterized protein</fullName>
    </submittedName>
</protein>
<dbReference type="AlphaFoldDB" id="A0A9J6FL73"/>
<gene>
    <name evidence="1" type="ORF">HPB48_017265</name>
</gene>
<organism evidence="1 2">
    <name type="scientific">Haemaphysalis longicornis</name>
    <name type="common">Bush tick</name>
    <dbReference type="NCBI Taxonomy" id="44386"/>
    <lineage>
        <taxon>Eukaryota</taxon>
        <taxon>Metazoa</taxon>
        <taxon>Ecdysozoa</taxon>
        <taxon>Arthropoda</taxon>
        <taxon>Chelicerata</taxon>
        <taxon>Arachnida</taxon>
        <taxon>Acari</taxon>
        <taxon>Parasitiformes</taxon>
        <taxon>Ixodida</taxon>
        <taxon>Ixodoidea</taxon>
        <taxon>Ixodidae</taxon>
        <taxon>Haemaphysalinae</taxon>
        <taxon>Haemaphysalis</taxon>
    </lineage>
</organism>
<name>A0A9J6FL73_HAELO</name>
<comment type="caution">
    <text evidence="1">The sequence shown here is derived from an EMBL/GenBank/DDBJ whole genome shotgun (WGS) entry which is preliminary data.</text>
</comment>
<keyword evidence="2" id="KW-1185">Reference proteome</keyword>
<evidence type="ECO:0000313" key="1">
    <source>
        <dbReference type="EMBL" id="KAH9363805.1"/>
    </source>
</evidence>
<reference evidence="1 2" key="1">
    <citation type="journal article" date="2020" name="Cell">
        <title>Large-Scale Comparative Analyses of Tick Genomes Elucidate Their Genetic Diversity and Vector Capacities.</title>
        <authorList>
            <consortium name="Tick Genome and Microbiome Consortium (TIGMIC)"/>
            <person name="Jia N."/>
            <person name="Wang J."/>
            <person name="Shi W."/>
            <person name="Du L."/>
            <person name="Sun Y."/>
            <person name="Zhan W."/>
            <person name="Jiang J.F."/>
            <person name="Wang Q."/>
            <person name="Zhang B."/>
            <person name="Ji P."/>
            <person name="Bell-Sakyi L."/>
            <person name="Cui X.M."/>
            <person name="Yuan T.T."/>
            <person name="Jiang B.G."/>
            <person name="Yang W.F."/>
            <person name="Lam T.T."/>
            <person name="Chang Q.C."/>
            <person name="Ding S.J."/>
            <person name="Wang X.J."/>
            <person name="Zhu J.G."/>
            <person name="Ruan X.D."/>
            <person name="Zhao L."/>
            <person name="Wei J.T."/>
            <person name="Ye R.Z."/>
            <person name="Que T.C."/>
            <person name="Du C.H."/>
            <person name="Zhou Y.H."/>
            <person name="Cheng J.X."/>
            <person name="Dai P.F."/>
            <person name="Guo W.B."/>
            <person name="Han X.H."/>
            <person name="Huang E.J."/>
            <person name="Li L.F."/>
            <person name="Wei W."/>
            <person name="Gao Y.C."/>
            <person name="Liu J.Z."/>
            <person name="Shao H.Z."/>
            <person name="Wang X."/>
            <person name="Wang C.C."/>
            <person name="Yang T.C."/>
            <person name="Huo Q.B."/>
            <person name="Li W."/>
            <person name="Chen H.Y."/>
            <person name="Chen S.E."/>
            <person name="Zhou L.G."/>
            <person name="Ni X.B."/>
            <person name="Tian J.H."/>
            <person name="Sheng Y."/>
            <person name="Liu T."/>
            <person name="Pan Y.S."/>
            <person name="Xia L.Y."/>
            <person name="Li J."/>
            <person name="Zhao F."/>
            <person name="Cao W.C."/>
        </authorList>
    </citation>
    <scope>NUCLEOTIDE SEQUENCE [LARGE SCALE GENOMIC DNA]</scope>
    <source>
        <strain evidence="1">HaeL-2018</strain>
    </source>
</reference>
<sequence length="174" mass="18663">MSDGEENKDPRIKTMLPKVAEAKVVVSTVALGSTADKKLEELALLAGGKAFSFQDLQGNLGLDMEAAFVEATTTQGGSIHQSQTVSQLLKRVSNRTQGLKEPHLLQVDSFATSSVLYTVPYLHLSLAQTNRLGGALRALYRLALGIPHYAASQGMLALGIHNIVEERIASHLQA</sequence>
<dbReference type="Proteomes" id="UP000821853">
    <property type="component" value="Chromosome 10"/>
</dbReference>
<evidence type="ECO:0000313" key="2">
    <source>
        <dbReference type="Proteomes" id="UP000821853"/>
    </source>
</evidence>
<dbReference type="EMBL" id="JABSTR010000002">
    <property type="protein sequence ID" value="KAH9363805.1"/>
    <property type="molecule type" value="Genomic_DNA"/>
</dbReference>